<dbReference type="EMBL" id="CP133548">
    <property type="protein sequence ID" value="WMS85796.1"/>
    <property type="molecule type" value="Genomic_DNA"/>
</dbReference>
<dbReference type="InterPro" id="IPR045584">
    <property type="entry name" value="Pilin-like"/>
</dbReference>
<evidence type="ECO:0000259" key="12">
    <source>
        <dbReference type="Pfam" id="PF03934"/>
    </source>
</evidence>
<feature type="region of interest" description="Disordered" evidence="11">
    <location>
        <begin position="116"/>
        <end position="165"/>
    </location>
</feature>
<dbReference type="KEGG" id="plei:Q9312_11270"/>
<reference evidence="14 15" key="1">
    <citation type="submission" date="2023-08" db="EMBL/GenBank/DDBJ databases">
        <title>Pleionea litopenaei sp. nov., isolated from stomach of juvenile Litopenaeus vannamei.</title>
        <authorList>
            <person name="Rho A.M."/>
            <person name="Hwang C.Y."/>
        </authorList>
    </citation>
    <scope>NUCLEOTIDE SEQUENCE [LARGE SCALE GENOMIC DNA]</scope>
    <source>
        <strain evidence="14 15">HL-JVS1</strain>
    </source>
</reference>
<dbReference type="InterPro" id="IPR049179">
    <property type="entry name" value="T2SSK_SAM-like_2nd"/>
</dbReference>
<dbReference type="AlphaFoldDB" id="A0AA51X5M2"/>
<feature type="domain" description="T2SS protein K first SAM-like" evidence="13">
    <location>
        <begin position="108"/>
        <end position="257"/>
    </location>
</feature>
<name>A0AA51X5M2_9GAMM</name>
<evidence type="ECO:0000256" key="3">
    <source>
        <dbReference type="ARBA" id="ARBA00022448"/>
    </source>
</evidence>
<evidence type="ECO:0000259" key="13">
    <source>
        <dbReference type="Pfam" id="PF21687"/>
    </source>
</evidence>
<protein>
    <recommendedName>
        <fullName evidence="10">Type II secretion system protein K</fullName>
    </recommendedName>
</protein>
<evidence type="ECO:0000256" key="8">
    <source>
        <dbReference type="ARBA" id="ARBA00022989"/>
    </source>
</evidence>
<evidence type="ECO:0000256" key="11">
    <source>
        <dbReference type="SAM" id="MobiDB-lite"/>
    </source>
</evidence>
<dbReference type="PIRSF" id="PIRSF002786">
    <property type="entry name" value="XcpX"/>
    <property type="match status" value="1"/>
</dbReference>
<evidence type="ECO:0000313" key="14">
    <source>
        <dbReference type="EMBL" id="WMS85796.1"/>
    </source>
</evidence>
<evidence type="ECO:0000256" key="6">
    <source>
        <dbReference type="ARBA" id="ARBA00022692"/>
    </source>
</evidence>
<dbReference type="Gene3D" id="3.30.1300.30">
    <property type="entry name" value="GSPII I/J protein-like"/>
    <property type="match status" value="1"/>
</dbReference>
<dbReference type="NCBIfam" id="NF037980">
    <property type="entry name" value="T2SS_GspK"/>
    <property type="match status" value="1"/>
</dbReference>
<feature type="domain" description="T2SS protein K second SAM-like" evidence="12">
    <location>
        <begin position="264"/>
        <end position="310"/>
    </location>
</feature>
<dbReference type="RefSeq" id="WP_309200949.1">
    <property type="nucleotide sequence ID" value="NZ_CP133548.1"/>
</dbReference>
<dbReference type="Gene3D" id="1.10.40.60">
    <property type="entry name" value="EpsJ-like"/>
    <property type="match status" value="2"/>
</dbReference>
<evidence type="ECO:0000313" key="15">
    <source>
        <dbReference type="Proteomes" id="UP001239782"/>
    </source>
</evidence>
<keyword evidence="8" id="KW-1133">Transmembrane helix</keyword>
<dbReference type="Proteomes" id="UP001239782">
    <property type="component" value="Chromosome"/>
</dbReference>
<evidence type="ECO:0000256" key="2">
    <source>
        <dbReference type="ARBA" id="ARBA00007246"/>
    </source>
</evidence>
<dbReference type="InterPro" id="IPR049031">
    <property type="entry name" value="T2SSK_SAM-like_1st"/>
</dbReference>
<dbReference type="PANTHER" id="PTHR38831">
    <property type="entry name" value="TYPE II SECRETION SYSTEM PROTEIN K"/>
    <property type="match status" value="1"/>
</dbReference>
<keyword evidence="6" id="KW-0812">Transmembrane</keyword>
<keyword evidence="5 10" id="KW-0997">Cell inner membrane</keyword>
<dbReference type="Pfam" id="PF03934">
    <property type="entry name" value="T2SSK"/>
    <property type="match status" value="1"/>
</dbReference>
<keyword evidence="4 10" id="KW-1003">Cell membrane</keyword>
<comment type="subcellular location">
    <subcellularLocation>
        <location evidence="1 10">Cell inner membrane</location>
    </subcellularLocation>
</comment>
<keyword evidence="15" id="KW-1185">Reference proteome</keyword>
<keyword evidence="7" id="KW-0653">Protein transport</keyword>
<dbReference type="PANTHER" id="PTHR38831:SF1">
    <property type="entry name" value="TYPE II SECRETION SYSTEM PROTEIN K-RELATED"/>
    <property type="match status" value="1"/>
</dbReference>
<evidence type="ECO:0000256" key="9">
    <source>
        <dbReference type="ARBA" id="ARBA00023136"/>
    </source>
</evidence>
<evidence type="ECO:0000256" key="10">
    <source>
        <dbReference type="PIRNR" id="PIRNR002786"/>
    </source>
</evidence>
<dbReference type="Pfam" id="PF21687">
    <property type="entry name" value="T2SSK_1st"/>
    <property type="match status" value="1"/>
</dbReference>
<accession>A0AA51X5M2</accession>
<keyword evidence="9 10" id="KW-0472">Membrane</keyword>
<evidence type="ECO:0000256" key="1">
    <source>
        <dbReference type="ARBA" id="ARBA00004533"/>
    </source>
</evidence>
<evidence type="ECO:0000256" key="5">
    <source>
        <dbReference type="ARBA" id="ARBA00022519"/>
    </source>
</evidence>
<keyword evidence="3 10" id="KW-0813">Transport</keyword>
<feature type="compositionally biased region" description="Polar residues" evidence="11">
    <location>
        <begin position="145"/>
        <end position="158"/>
    </location>
</feature>
<dbReference type="GO" id="GO:0005886">
    <property type="term" value="C:plasma membrane"/>
    <property type="evidence" value="ECO:0007669"/>
    <property type="project" value="UniProtKB-SubCell"/>
</dbReference>
<evidence type="ECO:0000256" key="7">
    <source>
        <dbReference type="ARBA" id="ARBA00022927"/>
    </source>
</evidence>
<feature type="compositionally biased region" description="Basic and acidic residues" evidence="11">
    <location>
        <begin position="126"/>
        <end position="144"/>
    </location>
</feature>
<sequence length="369" mass="40710">MSAFQKKVPTKQRGVTLLLVIVIVALVSLISAQLIEQANFSERRTTLMLGRDQAYQLALGGESLASNWLALGFDSDDVVHLNQPWATTPFEFPIEGGMIKGSVRDAQTCFNLNSLDTAAQNSGGGSKDDSSRDEPRSDERELNRDQNAQRNTPSSDPNNPKKPRSQEIYSNLINEILKQADLQGVTADSLVAPVVDWIDQDDLPTGIDGAEDLLYTGFEVPYRAANSLMASKSELRMVKGYSAEVYAALKDYVCVLPRNDVNTINVNTLLPEQAILLTAMDDGIDASLAQSIIANRPEDGFDDASFKAQLPDNTKINTDRIVFTSNYFVIRIQVNLKGAVFVMRSLVERTGGQKDKAEFRVVTRYFGEF</sequence>
<dbReference type="GO" id="GO:0009306">
    <property type="term" value="P:protein secretion"/>
    <property type="evidence" value="ECO:0007669"/>
    <property type="project" value="InterPro"/>
</dbReference>
<dbReference type="InterPro" id="IPR005628">
    <property type="entry name" value="GspK"/>
</dbReference>
<dbReference type="SUPFAM" id="SSF158544">
    <property type="entry name" value="GspK insert domain-like"/>
    <property type="match status" value="2"/>
</dbReference>
<organism evidence="14 15">
    <name type="scientific">Pleionea litopenaei</name>
    <dbReference type="NCBI Taxonomy" id="3070815"/>
    <lineage>
        <taxon>Bacteria</taxon>
        <taxon>Pseudomonadati</taxon>
        <taxon>Pseudomonadota</taxon>
        <taxon>Gammaproteobacteria</taxon>
        <taxon>Oceanospirillales</taxon>
        <taxon>Pleioneaceae</taxon>
        <taxon>Pleionea</taxon>
    </lineage>
</organism>
<evidence type="ECO:0000256" key="4">
    <source>
        <dbReference type="ARBA" id="ARBA00022475"/>
    </source>
</evidence>
<proteinExistence type="inferred from homology"/>
<dbReference type="InterPro" id="IPR038072">
    <property type="entry name" value="GspK_central_sf"/>
</dbReference>
<dbReference type="SUPFAM" id="SSF54523">
    <property type="entry name" value="Pili subunits"/>
    <property type="match status" value="1"/>
</dbReference>
<comment type="similarity">
    <text evidence="2 10">Belongs to the GSP K family.</text>
</comment>
<gene>
    <name evidence="14" type="primary">gspK</name>
    <name evidence="14" type="ORF">Q9312_11270</name>
</gene>